<dbReference type="Proteomes" id="UP000265520">
    <property type="component" value="Unassembled WGS sequence"/>
</dbReference>
<comment type="caution">
    <text evidence="2">The sequence shown here is derived from an EMBL/GenBank/DDBJ whole genome shotgun (WGS) entry which is preliminary data.</text>
</comment>
<dbReference type="EMBL" id="LXQA010076006">
    <property type="protein sequence ID" value="MCI10378.1"/>
    <property type="molecule type" value="Genomic_DNA"/>
</dbReference>
<dbReference type="AlphaFoldDB" id="A0A392PE52"/>
<accession>A0A392PE52</accession>
<keyword evidence="1" id="KW-0732">Signal</keyword>
<name>A0A392PE52_9FABA</name>
<reference evidence="2 3" key="1">
    <citation type="journal article" date="2018" name="Front. Plant Sci.">
        <title>Red Clover (Trifolium pratense) and Zigzag Clover (T. medium) - A Picture of Genomic Similarities and Differences.</title>
        <authorList>
            <person name="Dluhosova J."/>
            <person name="Istvanek J."/>
            <person name="Nedelnik J."/>
            <person name="Repkova J."/>
        </authorList>
    </citation>
    <scope>NUCLEOTIDE SEQUENCE [LARGE SCALE GENOMIC DNA]</scope>
    <source>
        <strain evidence="3">cv. 10/8</strain>
        <tissue evidence="2">Leaf</tissue>
    </source>
</reference>
<evidence type="ECO:0000313" key="2">
    <source>
        <dbReference type="EMBL" id="MCI10378.1"/>
    </source>
</evidence>
<feature type="non-terminal residue" evidence="2">
    <location>
        <position position="1"/>
    </location>
</feature>
<sequence length="97" mass="10791">FTSSLPLLPLPLAAAAFASFHHGGVISPFFSTHYQHHLRRLAFLSSLRAIVLCENGGGETVKFGEMARRRGDVWRRMEEGRRRCDGRRRAAAIGGEV</sequence>
<evidence type="ECO:0000313" key="3">
    <source>
        <dbReference type="Proteomes" id="UP000265520"/>
    </source>
</evidence>
<proteinExistence type="predicted"/>
<feature type="signal peptide" evidence="1">
    <location>
        <begin position="1"/>
        <end position="15"/>
    </location>
</feature>
<organism evidence="2 3">
    <name type="scientific">Trifolium medium</name>
    <dbReference type="NCBI Taxonomy" id="97028"/>
    <lineage>
        <taxon>Eukaryota</taxon>
        <taxon>Viridiplantae</taxon>
        <taxon>Streptophyta</taxon>
        <taxon>Embryophyta</taxon>
        <taxon>Tracheophyta</taxon>
        <taxon>Spermatophyta</taxon>
        <taxon>Magnoliopsida</taxon>
        <taxon>eudicotyledons</taxon>
        <taxon>Gunneridae</taxon>
        <taxon>Pentapetalae</taxon>
        <taxon>rosids</taxon>
        <taxon>fabids</taxon>
        <taxon>Fabales</taxon>
        <taxon>Fabaceae</taxon>
        <taxon>Papilionoideae</taxon>
        <taxon>50 kb inversion clade</taxon>
        <taxon>NPAAA clade</taxon>
        <taxon>Hologalegina</taxon>
        <taxon>IRL clade</taxon>
        <taxon>Trifolieae</taxon>
        <taxon>Trifolium</taxon>
    </lineage>
</organism>
<evidence type="ECO:0000256" key="1">
    <source>
        <dbReference type="SAM" id="SignalP"/>
    </source>
</evidence>
<feature type="chain" id="PRO_5017401895" evidence="1">
    <location>
        <begin position="16"/>
        <end position="97"/>
    </location>
</feature>
<keyword evidence="3" id="KW-1185">Reference proteome</keyword>
<protein>
    <submittedName>
        <fullName evidence="2">Uncharacterized protein</fullName>
    </submittedName>
</protein>